<reference evidence="2" key="1">
    <citation type="journal article" date="2010" name="Genome Res.">
        <title>Population genomic sequencing of Coccidioides fungi reveals recent hybridization and transposon control.</title>
        <authorList>
            <person name="Neafsey D.E."/>
            <person name="Barker B.M."/>
            <person name="Sharpton T.J."/>
            <person name="Stajich J.E."/>
            <person name="Park D.J."/>
            <person name="Whiston E."/>
            <person name="Hung C.-Y."/>
            <person name="McMahan C."/>
            <person name="White J."/>
            <person name="Sykes S."/>
            <person name="Heiman D."/>
            <person name="Young S."/>
            <person name="Zeng Q."/>
            <person name="Abouelleil A."/>
            <person name="Aftuck L."/>
            <person name="Bessette D."/>
            <person name="Brown A."/>
            <person name="FitzGerald M."/>
            <person name="Lui A."/>
            <person name="Macdonald J.P."/>
            <person name="Priest M."/>
            <person name="Orbach M.J."/>
            <person name="Galgiani J.N."/>
            <person name="Kirkland T.N."/>
            <person name="Cole G.T."/>
            <person name="Birren B.W."/>
            <person name="Henn M.R."/>
            <person name="Taylor J.W."/>
            <person name="Rounsley S.D."/>
        </authorList>
    </citation>
    <scope>NUCLEOTIDE SEQUENCE [LARGE SCALE GENOMIC DNA]</scope>
    <source>
        <strain evidence="2">RMSCC 757 / Silveira</strain>
    </source>
</reference>
<evidence type="ECO:0000313" key="1">
    <source>
        <dbReference type="EMBL" id="EFW21511.1"/>
    </source>
</evidence>
<organism evidence="2">
    <name type="scientific">Coccidioides posadasii (strain RMSCC 757 / Silveira)</name>
    <name type="common">Valley fever fungus</name>
    <dbReference type="NCBI Taxonomy" id="443226"/>
    <lineage>
        <taxon>Eukaryota</taxon>
        <taxon>Fungi</taxon>
        <taxon>Dikarya</taxon>
        <taxon>Ascomycota</taxon>
        <taxon>Pezizomycotina</taxon>
        <taxon>Eurotiomycetes</taxon>
        <taxon>Eurotiomycetidae</taxon>
        <taxon>Onygenales</taxon>
        <taxon>Onygenaceae</taxon>
        <taxon>Coccidioides</taxon>
    </lineage>
</organism>
<dbReference type="EMBL" id="GL636487">
    <property type="protein sequence ID" value="EFW21511.1"/>
    <property type="molecule type" value="Genomic_DNA"/>
</dbReference>
<reference evidence="2" key="2">
    <citation type="submission" date="2010-03" db="EMBL/GenBank/DDBJ databases">
        <title>The genome sequence of Coccidioides posadasii strain Silveira.</title>
        <authorList>
            <consortium name="The Broad Institute Genome Sequencing Center for Infectious Disease"/>
            <person name="Neafsey D."/>
            <person name="Orbach M."/>
            <person name="Henn M.R."/>
            <person name="Cole G.T."/>
            <person name="Galgiani J."/>
            <person name="Gardner M.J."/>
            <person name="Kirkland T.N."/>
            <person name="Taylor J.W."/>
            <person name="Young S.K."/>
            <person name="Zeng Q."/>
            <person name="Koehrsen M."/>
            <person name="Alvarado L."/>
            <person name="Berlin A."/>
            <person name="Borenstein D."/>
            <person name="Chapman S.B."/>
            <person name="Chen Z."/>
            <person name="Engels R."/>
            <person name="Freedman E."/>
            <person name="Gellesch M."/>
            <person name="Goldberg J."/>
            <person name="Griggs A."/>
            <person name="Gujja S."/>
            <person name="Heilman E."/>
            <person name="Heiman D."/>
            <person name="Howarth C."/>
            <person name="Jen D."/>
            <person name="Larson L."/>
            <person name="Mehta T."/>
            <person name="Neiman D."/>
            <person name="Park D."/>
            <person name="Pearson M."/>
            <person name="Richards J."/>
            <person name="Roberts A."/>
            <person name="Saif S."/>
            <person name="Shea T."/>
            <person name="Shenoy N."/>
            <person name="Sisk P."/>
            <person name="Stolte C."/>
            <person name="Sykes S."/>
            <person name="Walk T."/>
            <person name="White J."/>
            <person name="Yandava C."/>
            <person name="Haas B."/>
            <person name="Nusbaum C."/>
            <person name="Birren B."/>
        </authorList>
    </citation>
    <scope>NUCLEOTIDE SEQUENCE [LARGE SCALE GENOMIC DNA]</scope>
    <source>
        <strain evidence="2">RMSCC 757 / Silveira</strain>
    </source>
</reference>
<evidence type="ECO:0000313" key="2">
    <source>
        <dbReference type="Proteomes" id="UP000002497"/>
    </source>
</evidence>
<gene>
    <name evidence="1" type="ORF">CPSG_01668</name>
</gene>
<keyword evidence="2" id="KW-1185">Reference proteome</keyword>
<dbReference type="AlphaFoldDB" id="E9CW35"/>
<protein>
    <submittedName>
        <fullName evidence="1">Predicted protein</fullName>
    </submittedName>
</protein>
<dbReference type="HOGENOM" id="CLU_2573708_0_0_1"/>
<dbReference type="VEuPathDB" id="FungiDB:CPSG_01668"/>
<accession>E9CW35</accession>
<dbReference type="Proteomes" id="UP000002497">
    <property type="component" value="Unassembled WGS sequence"/>
</dbReference>
<sequence>MMSVRASWRRDPSARDALSPMITQAAGGSPSLMTSPTTPMYVYTSVVTTIEESIFAIHNLDKVPCSAGRINAATLKRRAPV</sequence>
<name>E9CW35_COCPS</name>
<proteinExistence type="predicted"/>